<proteinExistence type="predicted"/>
<sequence length="63" mass="7359">MGLSLLQDFFLPRNQAHSKASHLRSFKLLYKNTSKLRILNSIPTFSTHDHEDHPHPSTDFFHT</sequence>
<name>A0AAV0JD36_9ROSI</name>
<evidence type="ECO:0000313" key="2">
    <source>
        <dbReference type="Proteomes" id="UP001154282"/>
    </source>
</evidence>
<gene>
    <name evidence="1" type="ORF">LITE_LOCUS13381</name>
</gene>
<dbReference type="AlphaFoldDB" id="A0AAV0JD36"/>
<reference evidence="1" key="1">
    <citation type="submission" date="2022-08" db="EMBL/GenBank/DDBJ databases">
        <authorList>
            <person name="Gutierrez-Valencia J."/>
        </authorList>
    </citation>
    <scope>NUCLEOTIDE SEQUENCE</scope>
</reference>
<dbReference type="EMBL" id="CAMGYJ010000004">
    <property type="protein sequence ID" value="CAI0406875.1"/>
    <property type="molecule type" value="Genomic_DNA"/>
</dbReference>
<evidence type="ECO:0000313" key="1">
    <source>
        <dbReference type="EMBL" id="CAI0406875.1"/>
    </source>
</evidence>
<organism evidence="1 2">
    <name type="scientific">Linum tenue</name>
    <dbReference type="NCBI Taxonomy" id="586396"/>
    <lineage>
        <taxon>Eukaryota</taxon>
        <taxon>Viridiplantae</taxon>
        <taxon>Streptophyta</taxon>
        <taxon>Embryophyta</taxon>
        <taxon>Tracheophyta</taxon>
        <taxon>Spermatophyta</taxon>
        <taxon>Magnoliopsida</taxon>
        <taxon>eudicotyledons</taxon>
        <taxon>Gunneridae</taxon>
        <taxon>Pentapetalae</taxon>
        <taxon>rosids</taxon>
        <taxon>fabids</taxon>
        <taxon>Malpighiales</taxon>
        <taxon>Linaceae</taxon>
        <taxon>Linum</taxon>
    </lineage>
</organism>
<dbReference type="Proteomes" id="UP001154282">
    <property type="component" value="Unassembled WGS sequence"/>
</dbReference>
<comment type="caution">
    <text evidence="1">The sequence shown here is derived from an EMBL/GenBank/DDBJ whole genome shotgun (WGS) entry which is preliminary data.</text>
</comment>
<protein>
    <submittedName>
        <fullName evidence="1">Uncharacterized protein</fullName>
    </submittedName>
</protein>
<keyword evidence="2" id="KW-1185">Reference proteome</keyword>
<accession>A0AAV0JD36</accession>